<sequence length="150" mass="16530">PPPPPPPPHNSVIQSRPYSNPNDPRPAISRTRAGRIIWDDTVTLHLAELWKRLYSPKYIADYLGTRPGTVSMAARRAGLPSRAGMTLLKAAPGNNPLAAPENATIAAQMVKRICAITQNVFFLHPKNIRRQHYSMLGQMILARRAAGSVH</sequence>
<feature type="compositionally biased region" description="Polar residues" evidence="1">
    <location>
        <begin position="11"/>
        <end position="22"/>
    </location>
</feature>
<dbReference type="Proteomes" id="UP000075538">
    <property type="component" value="Unassembled WGS sequence"/>
</dbReference>
<accession>A0A149V2N8</accession>
<feature type="non-terminal residue" evidence="2">
    <location>
        <position position="1"/>
    </location>
</feature>
<dbReference type="AlphaFoldDB" id="A0A149V2N8"/>
<name>A0A149V2N8_9PROT</name>
<proteinExistence type="predicted"/>
<reference evidence="2 3" key="1">
    <citation type="submission" date="2015-06" db="EMBL/GenBank/DDBJ databases">
        <title>Improved classification and identification of acetic acid bacteria using matrix-assisted laser desorption/ionization time-of-flight mass spectrometry; Gluconobacter nephelii and Gluconobacter uchimurae are later heterotypic synonyms of Gluconobacter japonicus and Gluconobacter oxydans, respectively.</title>
        <authorList>
            <person name="Li L."/>
            <person name="Cleenwerck I."/>
            <person name="De Vuyst L."/>
            <person name="Vandamme P."/>
        </authorList>
    </citation>
    <scope>NUCLEOTIDE SEQUENCE [LARGE SCALE GENOMIC DNA]</scope>
    <source>
        <strain evidence="2 3">LMG 1604</strain>
    </source>
</reference>
<evidence type="ECO:0000313" key="2">
    <source>
        <dbReference type="EMBL" id="KXV74481.1"/>
    </source>
</evidence>
<organism evidence="2 3">
    <name type="scientific">Acetobacter malorum</name>
    <dbReference type="NCBI Taxonomy" id="178901"/>
    <lineage>
        <taxon>Bacteria</taxon>
        <taxon>Pseudomonadati</taxon>
        <taxon>Pseudomonadota</taxon>
        <taxon>Alphaproteobacteria</taxon>
        <taxon>Acetobacterales</taxon>
        <taxon>Acetobacteraceae</taxon>
        <taxon>Acetobacter</taxon>
    </lineage>
</organism>
<protein>
    <submittedName>
        <fullName evidence="2">Uncharacterized protein</fullName>
    </submittedName>
</protein>
<evidence type="ECO:0000256" key="1">
    <source>
        <dbReference type="SAM" id="MobiDB-lite"/>
    </source>
</evidence>
<gene>
    <name evidence="2" type="ORF">AD953_11425</name>
</gene>
<comment type="caution">
    <text evidence="2">The sequence shown here is derived from an EMBL/GenBank/DDBJ whole genome shotgun (WGS) entry which is preliminary data.</text>
</comment>
<dbReference type="PATRIC" id="fig|178901.15.peg.755"/>
<evidence type="ECO:0000313" key="3">
    <source>
        <dbReference type="Proteomes" id="UP000075538"/>
    </source>
</evidence>
<feature type="region of interest" description="Disordered" evidence="1">
    <location>
        <begin position="1"/>
        <end position="27"/>
    </location>
</feature>
<dbReference type="EMBL" id="LHZZ01000605">
    <property type="protein sequence ID" value="KXV74481.1"/>
    <property type="molecule type" value="Genomic_DNA"/>
</dbReference>